<evidence type="ECO:0000313" key="2">
    <source>
        <dbReference type="EMBL" id="ETM98208.1"/>
    </source>
</evidence>
<reference evidence="3" key="1">
    <citation type="submission" date="2011-12" db="EMBL/GenBank/DDBJ databases">
        <authorList>
            <consortium name="The Broad Institute Genome Sequencing Platform"/>
            <person name="Russ C."/>
            <person name="Tyler B."/>
            <person name="Panabieres F."/>
            <person name="Shan W."/>
            <person name="Tripathy S."/>
            <person name="Grunwald N."/>
            <person name="Machado M."/>
            <person name="Young S.K."/>
            <person name="Zeng Q."/>
            <person name="Gargeya S."/>
            <person name="Fitzgerald M."/>
            <person name="Haas B."/>
            <person name="Abouelleil A."/>
            <person name="Alvarado L."/>
            <person name="Arachchi H.M."/>
            <person name="Berlin A."/>
            <person name="Chapman S.B."/>
            <person name="Gearin G."/>
            <person name="Goldberg J."/>
            <person name="Griggs A."/>
            <person name="Gujja S."/>
            <person name="Hansen M."/>
            <person name="Heiman D."/>
            <person name="Howarth C."/>
            <person name="Larimer J."/>
            <person name="Lui A."/>
            <person name="MacDonald P.J.P."/>
            <person name="McCowen C."/>
            <person name="Montmayeur A."/>
            <person name="Murphy C."/>
            <person name="Neiman D."/>
            <person name="Pearson M."/>
            <person name="Priest M."/>
            <person name="Roberts A."/>
            <person name="Saif S."/>
            <person name="Shea T."/>
            <person name="Sisk P."/>
            <person name="Stolte C."/>
            <person name="Sykes S."/>
            <person name="Wortman J."/>
            <person name="Nusbaum C."/>
            <person name="Birren B."/>
        </authorList>
    </citation>
    <scope>NUCLEOTIDE SEQUENCE [LARGE SCALE GENOMIC DNA]</scope>
    <source>
        <strain evidence="3">INRA-310</strain>
    </source>
</reference>
<evidence type="ECO:0000256" key="1">
    <source>
        <dbReference type="SAM" id="MobiDB-lite"/>
    </source>
</evidence>
<evidence type="ECO:0000313" key="3">
    <source>
        <dbReference type="Proteomes" id="UP000018817"/>
    </source>
</evidence>
<accession>W2PDC4</accession>
<dbReference type="GeneID" id="20193292"/>
<protein>
    <submittedName>
        <fullName evidence="2">Uncharacterized protein</fullName>
    </submittedName>
</protein>
<reference evidence="2 3" key="2">
    <citation type="submission" date="2013-11" db="EMBL/GenBank/DDBJ databases">
        <title>The Genome Sequence of Phytophthora parasitica INRA-310.</title>
        <authorList>
            <consortium name="The Broad Institute Genomics Platform"/>
            <person name="Russ C."/>
            <person name="Tyler B."/>
            <person name="Panabieres F."/>
            <person name="Shan W."/>
            <person name="Tripathy S."/>
            <person name="Grunwald N."/>
            <person name="Machado M."/>
            <person name="Johnson C.S."/>
            <person name="Arredondo F."/>
            <person name="Hong C."/>
            <person name="Coffey M."/>
            <person name="Young S.K."/>
            <person name="Zeng Q."/>
            <person name="Gargeya S."/>
            <person name="Fitzgerald M."/>
            <person name="Abouelleil A."/>
            <person name="Alvarado L."/>
            <person name="Chapman S.B."/>
            <person name="Gainer-Dewar J."/>
            <person name="Goldberg J."/>
            <person name="Griggs A."/>
            <person name="Gujja S."/>
            <person name="Hansen M."/>
            <person name="Howarth C."/>
            <person name="Imamovic A."/>
            <person name="Ireland A."/>
            <person name="Larimer J."/>
            <person name="McCowan C."/>
            <person name="Murphy C."/>
            <person name="Pearson M."/>
            <person name="Poon T.W."/>
            <person name="Priest M."/>
            <person name="Roberts A."/>
            <person name="Saif S."/>
            <person name="Shea T."/>
            <person name="Sykes S."/>
            <person name="Wortman J."/>
            <person name="Nusbaum C."/>
            <person name="Birren B."/>
        </authorList>
    </citation>
    <scope>NUCLEOTIDE SEQUENCE [LARGE SCALE GENOMIC DNA]</scope>
    <source>
        <strain evidence="2 3">INRA-310</strain>
    </source>
</reference>
<feature type="compositionally biased region" description="Polar residues" evidence="1">
    <location>
        <begin position="120"/>
        <end position="132"/>
    </location>
</feature>
<gene>
    <name evidence="2" type="ORF">PPTG_24693</name>
</gene>
<dbReference type="EMBL" id="KI669724">
    <property type="protein sequence ID" value="ETM98208.1"/>
    <property type="molecule type" value="Genomic_DNA"/>
</dbReference>
<feature type="region of interest" description="Disordered" evidence="1">
    <location>
        <begin position="117"/>
        <end position="144"/>
    </location>
</feature>
<dbReference type="RefSeq" id="XP_008916490.1">
    <property type="nucleotide sequence ID" value="XM_008918242.1"/>
</dbReference>
<sequence>MLAPIGDLPRREDYVRLDSKKYKDWQVLAYENCRDRHMFKRECELYEQWLATQPPSVERRAYPTPVGVMKRSPEDTLDVSTDRLTCAKRWKKVLEQRERDGGRLDSGVTDENVFEVRISGDSSEGNSASNGVGSDADEESAGRPQELQEVMKVMSASTWVRSVLRMESPVEDRLAEDAITELDKTYMSVARVLTTEGSEVAGEPRVDHYEHPASKIGLEDYAKELAFLPDFTEDSNTTIDYGAPNVTNSCLTTDQQERLVATLKKNERILIASGNALPPPAPSSAGLDEIAERLVFAINTPQDTTRKETPFYLVHGWDAQSTLRAMSSSLGRGSNRQSDALAAGCSRMSDDDISHANLLKSATASPAPSGYLEITATSRGRAETLQSHQAKLCQELLQSRLQQIELMERKLEKLAKYSAKLLNAHDELTTMISLEKEETTRITAVAGVPIRSSKYVMSYSVVLEECCSSMLGHTQH</sequence>
<dbReference type="VEuPathDB" id="FungiDB:PPTG_24693"/>
<name>W2PDC4_PHYN3</name>
<dbReference type="AlphaFoldDB" id="W2PDC4"/>
<dbReference type="OrthoDB" id="128210at2759"/>
<dbReference type="Proteomes" id="UP000018817">
    <property type="component" value="Unassembled WGS sequence"/>
</dbReference>
<organism evidence="2 3">
    <name type="scientific">Phytophthora nicotianae (strain INRA-310)</name>
    <name type="common">Phytophthora parasitica</name>
    <dbReference type="NCBI Taxonomy" id="761204"/>
    <lineage>
        <taxon>Eukaryota</taxon>
        <taxon>Sar</taxon>
        <taxon>Stramenopiles</taxon>
        <taxon>Oomycota</taxon>
        <taxon>Peronosporomycetes</taxon>
        <taxon>Peronosporales</taxon>
        <taxon>Peronosporaceae</taxon>
        <taxon>Phytophthora</taxon>
    </lineage>
</organism>
<proteinExistence type="predicted"/>